<dbReference type="RefSeq" id="XP_008334274.1">
    <property type="nucleotide sequence ID" value="XM_008336052.3"/>
</dbReference>
<comment type="subcellular location">
    <subcellularLocation>
        <location evidence="1 11 13">Nucleus</location>
    </subcellularLocation>
</comment>
<reference evidence="17 18" key="1">
    <citation type="journal article" date="2014" name="Nat. Genet.">
        <title>Whole-genome sequence of a flatfish provides insights into ZW sex chromosome evolution and adaptation to a benthic lifestyle.</title>
        <authorList>
            <person name="Chen S."/>
            <person name="Zhang G."/>
            <person name="Shao C."/>
            <person name="Huang Q."/>
            <person name="Liu G."/>
            <person name="Zhang P."/>
            <person name="Song W."/>
            <person name="An N."/>
            <person name="Chalopin D."/>
            <person name="Volff J.N."/>
            <person name="Hong Y."/>
            <person name="Li Q."/>
            <person name="Sha Z."/>
            <person name="Zhou H."/>
            <person name="Xie M."/>
            <person name="Yu Q."/>
            <person name="Liu Y."/>
            <person name="Xiang H."/>
            <person name="Wang N."/>
            <person name="Wu K."/>
            <person name="Yang C."/>
            <person name="Zhou Q."/>
            <person name="Liao X."/>
            <person name="Yang L."/>
            <person name="Hu Q."/>
            <person name="Zhang J."/>
            <person name="Meng L."/>
            <person name="Jin L."/>
            <person name="Tian Y."/>
            <person name="Lian J."/>
            <person name="Yang J."/>
            <person name="Miao G."/>
            <person name="Liu S."/>
            <person name="Liang Z."/>
            <person name="Yan F."/>
            <person name="Li Y."/>
            <person name="Sun B."/>
            <person name="Zhang H."/>
            <person name="Zhang J."/>
            <person name="Zhu Y."/>
            <person name="Du M."/>
            <person name="Zhao Y."/>
            <person name="Schartl M."/>
            <person name="Tang Q."/>
            <person name="Wang J."/>
        </authorList>
    </citation>
    <scope>NUCLEOTIDE SEQUENCE</scope>
</reference>
<dbReference type="SMART" id="SM00132">
    <property type="entry name" value="LIM"/>
    <property type="match status" value="2"/>
</dbReference>
<keyword evidence="5 12" id="KW-0440">LIM domain</keyword>
<dbReference type="GO" id="GO:0000977">
    <property type="term" value="F:RNA polymerase II transcription regulatory region sequence-specific DNA binding"/>
    <property type="evidence" value="ECO:0007669"/>
    <property type="project" value="TreeGrafter"/>
</dbReference>
<dbReference type="GeneID" id="103397692"/>
<accession>A0A3P8WH21</accession>
<dbReference type="PANTHER" id="PTHR24208:SF80">
    <property type="entry name" value="LIM_HOMEOBOX PROTEIN LHX2"/>
    <property type="match status" value="1"/>
</dbReference>
<dbReference type="CDD" id="cd00086">
    <property type="entry name" value="homeodomain"/>
    <property type="match status" value="1"/>
</dbReference>
<feature type="domain" description="LIM zinc-binding" evidence="15">
    <location>
        <begin position="136"/>
        <end position="198"/>
    </location>
</feature>
<dbReference type="GO" id="GO:0031290">
    <property type="term" value="P:retinal ganglion cell axon guidance"/>
    <property type="evidence" value="ECO:0007669"/>
    <property type="project" value="Ensembl"/>
</dbReference>
<organism evidence="17 18">
    <name type="scientific">Cynoglossus semilaevis</name>
    <name type="common">Tongue sole</name>
    <dbReference type="NCBI Taxonomy" id="244447"/>
    <lineage>
        <taxon>Eukaryota</taxon>
        <taxon>Metazoa</taxon>
        <taxon>Chordata</taxon>
        <taxon>Craniata</taxon>
        <taxon>Vertebrata</taxon>
        <taxon>Euteleostomi</taxon>
        <taxon>Actinopterygii</taxon>
        <taxon>Neopterygii</taxon>
        <taxon>Teleostei</taxon>
        <taxon>Neoteleostei</taxon>
        <taxon>Acanthomorphata</taxon>
        <taxon>Carangaria</taxon>
        <taxon>Pleuronectiformes</taxon>
        <taxon>Pleuronectoidei</taxon>
        <taxon>Cynoglossidae</taxon>
        <taxon>Cynoglossinae</taxon>
        <taxon>Cynoglossus</taxon>
    </lineage>
</organism>
<dbReference type="InterPro" id="IPR050453">
    <property type="entry name" value="LIM_Homeobox_TF"/>
</dbReference>
<evidence type="ECO:0000256" key="2">
    <source>
        <dbReference type="ARBA" id="ARBA00022723"/>
    </source>
</evidence>
<feature type="region of interest" description="Disordered" evidence="14">
    <location>
        <begin position="267"/>
        <end position="290"/>
    </location>
</feature>
<evidence type="ECO:0000259" key="15">
    <source>
        <dbReference type="PROSITE" id="PS50023"/>
    </source>
</evidence>
<evidence type="ECO:0000256" key="13">
    <source>
        <dbReference type="RuleBase" id="RU000682"/>
    </source>
</evidence>
<feature type="domain" description="Homeobox" evidence="16">
    <location>
        <begin position="280"/>
        <end position="340"/>
    </location>
</feature>
<dbReference type="GO" id="GO:0021554">
    <property type="term" value="P:optic nerve development"/>
    <property type="evidence" value="ECO:0007669"/>
    <property type="project" value="Ensembl"/>
</dbReference>
<keyword evidence="4 12" id="KW-0862">Zinc</keyword>
<evidence type="ECO:0000256" key="6">
    <source>
        <dbReference type="ARBA" id="ARBA00023125"/>
    </source>
</evidence>
<keyword evidence="6 11" id="KW-0238">DNA-binding</keyword>
<dbReference type="GO" id="GO:0021537">
    <property type="term" value="P:telencephalon development"/>
    <property type="evidence" value="ECO:0007669"/>
    <property type="project" value="Ensembl"/>
</dbReference>
<dbReference type="InterPro" id="IPR017970">
    <property type="entry name" value="Homeobox_CS"/>
</dbReference>
<dbReference type="Ensembl" id="ENSCSET00000027146.1">
    <property type="protein sequence ID" value="ENSCSEP00000026788.1"/>
    <property type="gene ID" value="ENSCSEG00000017106.1"/>
</dbReference>
<reference evidence="17" key="2">
    <citation type="submission" date="2025-08" db="UniProtKB">
        <authorList>
            <consortium name="Ensembl"/>
        </authorList>
    </citation>
    <scope>IDENTIFICATION</scope>
</reference>
<evidence type="ECO:0000313" key="18">
    <source>
        <dbReference type="Proteomes" id="UP000265120"/>
    </source>
</evidence>
<reference evidence="17" key="3">
    <citation type="submission" date="2025-09" db="UniProtKB">
        <authorList>
            <consortium name="Ensembl"/>
        </authorList>
    </citation>
    <scope>IDENTIFICATION</scope>
</reference>
<dbReference type="OrthoDB" id="9990008at2759"/>
<dbReference type="CDD" id="cd09377">
    <property type="entry name" value="LIM2_Lhx2_Lhx9"/>
    <property type="match status" value="1"/>
</dbReference>
<dbReference type="InterPro" id="IPR001356">
    <property type="entry name" value="HD"/>
</dbReference>
<dbReference type="SUPFAM" id="SSF57716">
    <property type="entry name" value="Glucocorticoid receptor-like (DNA-binding domain)"/>
    <property type="match status" value="2"/>
</dbReference>
<dbReference type="InterPro" id="IPR001781">
    <property type="entry name" value="Znf_LIM"/>
</dbReference>
<dbReference type="Gene3D" id="1.10.10.60">
    <property type="entry name" value="Homeodomain-like"/>
    <property type="match status" value="1"/>
</dbReference>
<dbReference type="GO" id="GO:0000981">
    <property type="term" value="F:DNA-binding transcription factor activity, RNA polymerase II-specific"/>
    <property type="evidence" value="ECO:0007669"/>
    <property type="project" value="InterPro"/>
</dbReference>
<keyword evidence="7 11" id="KW-0371">Homeobox</keyword>
<dbReference type="KEGG" id="csem:103397692"/>
<evidence type="ECO:0000259" key="16">
    <source>
        <dbReference type="PROSITE" id="PS50071"/>
    </source>
</evidence>
<dbReference type="STRING" id="244447.ENSCSEP00000026788"/>
<evidence type="ECO:0000256" key="9">
    <source>
        <dbReference type="ARBA" id="ARBA00040534"/>
    </source>
</evidence>
<evidence type="ECO:0000256" key="12">
    <source>
        <dbReference type="PROSITE-ProRule" id="PRU00125"/>
    </source>
</evidence>
<evidence type="ECO:0000256" key="4">
    <source>
        <dbReference type="ARBA" id="ARBA00022833"/>
    </source>
</evidence>
<dbReference type="AlphaFoldDB" id="A0A3P8WH21"/>
<evidence type="ECO:0000256" key="10">
    <source>
        <dbReference type="ARBA" id="ARBA00053475"/>
    </source>
</evidence>
<dbReference type="InParanoid" id="A0A3P8WH21"/>
<evidence type="ECO:0000256" key="1">
    <source>
        <dbReference type="ARBA" id="ARBA00004123"/>
    </source>
</evidence>
<evidence type="ECO:0000256" key="5">
    <source>
        <dbReference type="ARBA" id="ARBA00023038"/>
    </source>
</evidence>
<feature type="domain" description="LIM zinc-binding" evidence="15">
    <location>
        <begin position="74"/>
        <end position="135"/>
    </location>
</feature>
<keyword evidence="3" id="KW-0677">Repeat</keyword>
<dbReference type="GO" id="GO:0021794">
    <property type="term" value="P:thalamus development"/>
    <property type="evidence" value="ECO:0007669"/>
    <property type="project" value="Ensembl"/>
</dbReference>
<dbReference type="GO" id="GO:0005634">
    <property type="term" value="C:nucleus"/>
    <property type="evidence" value="ECO:0007669"/>
    <property type="project" value="UniProtKB-SubCell"/>
</dbReference>
<dbReference type="GO" id="GO:0046872">
    <property type="term" value="F:metal ion binding"/>
    <property type="evidence" value="ECO:0007669"/>
    <property type="project" value="UniProtKB-KW"/>
</dbReference>
<dbReference type="FunCoup" id="A0A3P8WH21">
    <property type="interactions" value="268"/>
</dbReference>
<dbReference type="SMART" id="SM00389">
    <property type="entry name" value="HOX"/>
    <property type="match status" value="1"/>
</dbReference>
<dbReference type="InterPro" id="IPR009057">
    <property type="entry name" value="Homeodomain-like_sf"/>
</dbReference>
<dbReference type="Pfam" id="PF00046">
    <property type="entry name" value="Homeodomain"/>
    <property type="match status" value="1"/>
</dbReference>
<dbReference type="Pfam" id="PF00412">
    <property type="entry name" value="LIM"/>
    <property type="match status" value="2"/>
</dbReference>
<dbReference type="Proteomes" id="UP000265120">
    <property type="component" value="Chromosome Z"/>
</dbReference>
<dbReference type="GO" id="GO:0043010">
    <property type="term" value="P:camera-type eye development"/>
    <property type="evidence" value="ECO:0007669"/>
    <property type="project" value="Ensembl"/>
</dbReference>
<dbReference type="GO" id="GO:0071632">
    <property type="term" value="P:optomotor response"/>
    <property type="evidence" value="ECO:0007669"/>
    <property type="project" value="Ensembl"/>
</dbReference>
<dbReference type="CTD" id="791744"/>
<comment type="function">
    <text evidence="10">May be involved in gonadal development.</text>
</comment>
<feature type="DNA-binding region" description="Homeobox" evidence="11">
    <location>
        <begin position="282"/>
        <end position="341"/>
    </location>
</feature>
<evidence type="ECO:0000256" key="3">
    <source>
        <dbReference type="ARBA" id="ARBA00022737"/>
    </source>
</evidence>
<proteinExistence type="predicted"/>
<feature type="compositionally biased region" description="Basic residues" evidence="14">
    <location>
        <begin position="281"/>
        <end position="290"/>
    </location>
</feature>
<feature type="region of interest" description="Disordered" evidence="14">
    <location>
        <begin position="352"/>
        <end position="392"/>
    </location>
</feature>
<name>A0A3P8WH21_CYNSE</name>
<dbReference type="PROSITE" id="PS50023">
    <property type="entry name" value="LIM_DOMAIN_2"/>
    <property type="match status" value="2"/>
</dbReference>
<dbReference type="PROSITE" id="PS50071">
    <property type="entry name" value="HOMEOBOX_2"/>
    <property type="match status" value="1"/>
</dbReference>
<keyword evidence="2 12" id="KW-0479">Metal-binding</keyword>
<dbReference type="FunFam" id="2.10.110.10:FF:000039">
    <property type="entry name" value="LIM/homeobox protein Lhx9 isoform 2"/>
    <property type="match status" value="1"/>
</dbReference>
<dbReference type="PROSITE" id="PS00027">
    <property type="entry name" value="HOMEOBOX_1"/>
    <property type="match status" value="1"/>
</dbReference>
<dbReference type="SUPFAM" id="SSF46689">
    <property type="entry name" value="Homeodomain-like"/>
    <property type="match status" value="1"/>
</dbReference>
<dbReference type="FunFam" id="2.10.110.10:FF:000033">
    <property type="entry name" value="LIM/homeobox protein Lhx9 isoform X2"/>
    <property type="match status" value="1"/>
</dbReference>
<evidence type="ECO:0000256" key="14">
    <source>
        <dbReference type="SAM" id="MobiDB-lite"/>
    </source>
</evidence>
<feature type="compositionally biased region" description="Low complexity" evidence="14">
    <location>
        <begin position="374"/>
        <end position="392"/>
    </location>
</feature>
<dbReference type="FunFam" id="1.10.10.60:FF:000027">
    <property type="entry name" value="LIM/homeobox protein Lhx9"/>
    <property type="match status" value="1"/>
</dbReference>
<dbReference type="Gene3D" id="2.10.110.10">
    <property type="entry name" value="Cysteine Rich Protein"/>
    <property type="match status" value="2"/>
</dbReference>
<dbReference type="CDD" id="cd09469">
    <property type="entry name" value="LIM1_Lhx2"/>
    <property type="match status" value="1"/>
</dbReference>
<sequence>MDILGCRAEENSYHILPSAATMLFHGLQDGDMHGVVEEMDRTEKGEPGAVSSVTDMGDSETSLPYLTRGGERHALCAGCCRKIADRYYLLAVDKQWHMRCLKCCECKLNLESELTCFSKDGSIYCKEDYYRRFSVQRCARCHLGISASEMVMRARDLVYHLNCFTCISCSKTLTTGDHFGMKDSLVYCQLHFETLKGEYQTRFDQAEVVVQPPHTLKGLGPTTALGLSYFNGVATVQKGRPRKRKSPGTGAELAAYNAALSCNENDGEAMDRDSQYSSSQKTKRMRTSFKHHQLRTMKSYFAINHNPDAKDLKQLAQKTGLTKRVLQVWFQNARAKFRRNILRQESSCVDKMSDGSMLQGGTPSGPASEISNASMSPSSTPTTLTDLTNPTMPTVTSVLTSVPSGIDANECQSPTQTTLTSLF</sequence>
<dbReference type="PROSITE" id="PS00478">
    <property type="entry name" value="LIM_DOMAIN_1"/>
    <property type="match status" value="1"/>
</dbReference>
<evidence type="ECO:0000256" key="11">
    <source>
        <dbReference type="PROSITE-ProRule" id="PRU00108"/>
    </source>
</evidence>
<evidence type="ECO:0000256" key="7">
    <source>
        <dbReference type="ARBA" id="ARBA00023155"/>
    </source>
</evidence>
<evidence type="ECO:0000313" key="17">
    <source>
        <dbReference type="Ensembl" id="ENSCSEP00000026788.1"/>
    </source>
</evidence>
<keyword evidence="8 11" id="KW-0539">Nucleus</keyword>
<keyword evidence="18" id="KW-1185">Reference proteome</keyword>
<dbReference type="PANTHER" id="PTHR24208">
    <property type="entry name" value="LIM/HOMEOBOX PROTEIN LHX"/>
    <property type="match status" value="1"/>
</dbReference>
<evidence type="ECO:0000256" key="8">
    <source>
        <dbReference type="ARBA" id="ARBA00023242"/>
    </source>
</evidence>
<protein>
    <recommendedName>
        <fullName evidence="9">LIM/homeobox protein Lhx9</fullName>
    </recommendedName>
</protein>
<dbReference type="GeneTree" id="ENSGT00940000158540"/>